<organism evidence="1 2">
    <name type="scientific">Plakobranchus ocellatus</name>
    <dbReference type="NCBI Taxonomy" id="259542"/>
    <lineage>
        <taxon>Eukaryota</taxon>
        <taxon>Metazoa</taxon>
        <taxon>Spiralia</taxon>
        <taxon>Lophotrochozoa</taxon>
        <taxon>Mollusca</taxon>
        <taxon>Gastropoda</taxon>
        <taxon>Heterobranchia</taxon>
        <taxon>Euthyneura</taxon>
        <taxon>Panpulmonata</taxon>
        <taxon>Sacoglossa</taxon>
        <taxon>Placobranchoidea</taxon>
        <taxon>Plakobranchidae</taxon>
        <taxon>Plakobranchus</taxon>
    </lineage>
</organism>
<accession>A0AAV4C5Z7</accession>
<proteinExistence type="predicted"/>
<dbReference type="AlphaFoldDB" id="A0AAV4C5Z7"/>
<gene>
    <name evidence="1" type="ORF">PoB_005446900</name>
</gene>
<dbReference type="Proteomes" id="UP000735302">
    <property type="component" value="Unassembled WGS sequence"/>
</dbReference>
<evidence type="ECO:0000313" key="1">
    <source>
        <dbReference type="EMBL" id="GFO27964.1"/>
    </source>
</evidence>
<comment type="caution">
    <text evidence="1">The sequence shown here is derived from an EMBL/GenBank/DDBJ whole genome shotgun (WGS) entry which is preliminary data.</text>
</comment>
<evidence type="ECO:0000313" key="2">
    <source>
        <dbReference type="Proteomes" id="UP000735302"/>
    </source>
</evidence>
<name>A0AAV4C5Z7_9GAST</name>
<keyword evidence="2" id="KW-1185">Reference proteome</keyword>
<dbReference type="EMBL" id="BLXT01005980">
    <property type="protein sequence ID" value="GFO27964.1"/>
    <property type="molecule type" value="Genomic_DNA"/>
</dbReference>
<protein>
    <submittedName>
        <fullName evidence="1">Uncharacterized protein</fullName>
    </submittedName>
</protein>
<sequence>MARLYETDNLRSITMCIDKHHLRNGRQGNLPIPIKNPVKRKFTENGVSRTSPLRWIREGDDGSADKRQTSILPKAVLDSFNTDIIQRCMWKLFECTTYFSNKIAAVNHLSLRSAVRHLDLSTDELKVADATSKKEKILVLQEYHI</sequence>
<reference evidence="1 2" key="1">
    <citation type="journal article" date="2021" name="Elife">
        <title>Chloroplast acquisition without the gene transfer in kleptoplastic sea slugs, Plakobranchus ocellatus.</title>
        <authorList>
            <person name="Maeda T."/>
            <person name="Takahashi S."/>
            <person name="Yoshida T."/>
            <person name="Shimamura S."/>
            <person name="Takaki Y."/>
            <person name="Nagai Y."/>
            <person name="Toyoda A."/>
            <person name="Suzuki Y."/>
            <person name="Arimoto A."/>
            <person name="Ishii H."/>
            <person name="Satoh N."/>
            <person name="Nishiyama T."/>
            <person name="Hasebe M."/>
            <person name="Maruyama T."/>
            <person name="Minagawa J."/>
            <person name="Obokata J."/>
            <person name="Shigenobu S."/>
        </authorList>
    </citation>
    <scope>NUCLEOTIDE SEQUENCE [LARGE SCALE GENOMIC DNA]</scope>
</reference>